<evidence type="ECO:0000256" key="1">
    <source>
        <dbReference type="SAM" id="Phobius"/>
    </source>
</evidence>
<keyword evidence="1" id="KW-0472">Membrane</keyword>
<dbReference type="InterPro" id="IPR045584">
    <property type="entry name" value="Pilin-like"/>
</dbReference>
<feature type="domain" description="DUF1559" evidence="2">
    <location>
        <begin position="33"/>
        <end position="69"/>
    </location>
</feature>
<dbReference type="InterPro" id="IPR011453">
    <property type="entry name" value="DUF1559"/>
</dbReference>
<keyword evidence="1" id="KW-1133">Transmembrane helix</keyword>
<proteinExistence type="predicted"/>
<gene>
    <name evidence="3" type="ORF">J3R75_002493</name>
</gene>
<dbReference type="NCBIfam" id="TIGR02532">
    <property type="entry name" value="IV_pilin_GFxxxE"/>
    <property type="match status" value="1"/>
</dbReference>
<dbReference type="EMBL" id="JAUSVL010000001">
    <property type="protein sequence ID" value="MDQ0290386.1"/>
    <property type="molecule type" value="Genomic_DNA"/>
</dbReference>
<dbReference type="InterPro" id="IPR012902">
    <property type="entry name" value="N_methyl_site"/>
</dbReference>
<keyword evidence="1" id="KW-0812">Transmembrane</keyword>
<comment type="caution">
    <text evidence="3">The sequence shown here is derived from an EMBL/GenBank/DDBJ whole genome shotgun (WGS) entry which is preliminary data.</text>
</comment>
<dbReference type="AlphaFoldDB" id="A0AAE3VHA3"/>
<reference evidence="3" key="1">
    <citation type="submission" date="2023-07" db="EMBL/GenBank/DDBJ databases">
        <title>Genomic Encyclopedia of Type Strains, Phase IV (KMG-IV): sequencing the most valuable type-strain genomes for metagenomic binning, comparative biology and taxonomic classification.</title>
        <authorList>
            <person name="Goeker M."/>
        </authorList>
    </citation>
    <scope>NUCLEOTIDE SEQUENCE</scope>
    <source>
        <strain evidence="3">DSM 24202</strain>
    </source>
</reference>
<dbReference type="Proteomes" id="UP001238163">
    <property type="component" value="Unassembled WGS sequence"/>
</dbReference>
<dbReference type="RefSeq" id="WP_307261880.1">
    <property type="nucleotide sequence ID" value="NZ_JAUSVL010000001.1"/>
</dbReference>
<dbReference type="SUPFAM" id="SSF54523">
    <property type="entry name" value="Pili subunits"/>
    <property type="match status" value="1"/>
</dbReference>
<accession>A0AAE3VHA3</accession>
<evidence type="ECO:0000313" key="4">
    <source>
        <dbReference type="Proteomes" id="UP001238163"/>
    </source>
</evidence>
<dbReference type="PANTHER" id="PTHR30093:SF2">
    <property type="entry name" value="TYPE II SECRETION SYSTEM PROTEIN H"/>
    <property type="match status" value="1"/>
</dbReference>
<dbReference type="Pfam" id="PF07596">
    <property type="entry name" value="SBP_bac_10"/>
    <property type="match status" value="1"/>
</dbReference>
<organism evidence="3 4">
    <name type="scientific">Oligosphaera ethanolica</name>
    <dbReference type="NCBI Taxonomy" id="760260"/>
    <lineage>
        <taxon>Bacteria</taxon>
        <taxon>Pseudomonadati</taxon>
        <taxon>Lentisphaerota</taxon>
        <taxon>Oligosphaeria</taxon>
        <taxon>Oligosphaerales</taxon>
        <taxon>Oligosphaeraceae</taxon>
        <taxon>Oligosphaera</taxon>
    </lineage>
</organism>
<sequence length="222" mass="24585">MWVKTLRFTLIELLVVIAIIAILAAMLLPALSKAREKARQISCASNCKQIGLALAIYTQEHDDMLPVRYYKLADGIHRIIFTYTLKDHIGDLKTLTCPSSAQKPGTVTYGYAVYAGNKALGQFNRPSESVIFSDVRKVNPTTGSPGWDQQLTNNSTYMAALPANDASENPESGDAAWNGRPRGLHNGLCNVGWIDGHVTSQATKSFYYIQSPYDKYMRVIHN</sequence>
<dbReference type="Pfam" id="PF07963">
    <property type="entry name" value="N_methyl"/>
    <property type="match status" value="1"/>
</dbReference>
<feature type="transmembrane region" description="Helical" evidence="1">
    <location>
        <begin position="6"/>
        <end position="31"/>
    </location>
</feature>
<evidence type="ECO:0000313" key="3">
    <source>
        <dbReference type="EMBL" id="MDQ0290386.1"/>
    </source>
</evidence>
<keyword evidence="4" id="KW-1185">Reference proteome</keyword>
<dbReference type="PANTHER" id="PTHR30093">
    <property type="entry name" value="GENERAL SECRETION PATHWAY PROTEIN G"/>
    <property type="match status" value="1"/>
</dbReference>
<dbReference type="Gene3D" id="3.30.700.10">
    <property type="entry name" value="Glycoprotein, Type 4 Pilin"/>
    <property type="match status" value="1"/>
</dbReference>
<protein>
    <submittedName>
        <fullName evidence="3">Prepilin-type N-terminal cleavage/methylation domain-containing protein/prepilin-type processing-associated H-X9-DG protein</fullName>
    </submittedName>
</protein>
<evidence type="ECO:0000259" key="2">
    <source>
        <dbReference type="Pfam" id="PF07596"/>
    </source>
</evidence>
<name>A0AAE3VHA3_9BACT</name>